<dbReference type="InterPro" id="IPR011712">
    <property type="entry name" value="Sig_transdc_His_kin_sub3_dim/P"/>
</dbReference>
<feature type="transmembrane region" description="Helical" evidence="9">
    <location>
        <begin position="169"/>
        <end position="188"/>
    </location>
</feature>
<evidence type="ECO:0000256" key="4">
    <source>
        <dbReference type="ARBA" id="ARBA00022679"/>
    </source>
</evidence>
<dbReference type="InterPro" id="IPR036890">
    <property type="entry name" value="HATPase_C_sf"/>
</dbReference>
<feature type="transmembrane region" description="Helical" evidence="9">
    <location>
        <begin position="62"/>
        <end position="80"/>
    </location>
</feature>
<keyword evidence="7" id="KW-0067">ATP-binding</keyword>
<feature type="transmembrane region" description="Helical" evidence="9">
    <location>
        <begin position="35"/>
        <end position="55"/>
    </location>
</feature>
<evidence type="ECO:0000313" key="12">
    <source>
        <dbReference type="Proteomes" id="UP001149140"/>
    </source>
</evidence>
<feature type="transmembrane region" description="Helical" evidence="9">
    <location>
        <begin position="200"/>
        <end position="218"/>
    </location>
</feature>
<evidence type="ECO:0000256" key="1">
    <source>
        <dbReference type="ARBA" id="ARBA00000085"/>
    </source>
</evidence>
<dbReference type="PANTHER" id="PTHR24421">
    <property type="entry name" value="NITRATE/NITRITE SENSOR PROTEIN NARX-RELATED"/>
    <property type="match status" value="1"/>
</dbReference>
<keyword evidence="4" id="KW-0808">Transferase</keyword>
<dbReference type="GO" id="GO:0046983">
    <property type="term" value="F:protein dimerization activity"/>
    <property type="evidence" value="ECO:0007669"/>
    <property type="project" value="InterPro"/>
</dbReference>
<gene>
    <name evidence="11" type="ORF">OM076_39975</name>
</gene>
<evidence type="ECO:0000259" key="10">
    <source>
        <dbReference type="Pfam" id="PF07730"/>
    </source>
</evidence>
<feature type="transmembrane region" description="Helical" evidence="9">
    <location>
        <begin position="116"/>
        <end position="134"/>
    </location>
</feature>
<dbReference type="Pfam" id="PF07730">
    <property type="entry name" value="HisKA_3"/>
    <property type="match status" value="1"/>
</dbReference>
<dbReference type="InterPro" id="IPR050482">
    <property type="entry name" value="Sensor_HK_TwoCompSys"/>
</dbReference>
<evidence type="ECO:0000256" key="5">
    <source>
        <dbReference type="ARBA" id="ARBA00022741"/>
    </source>
</evidence>
<evidence type="ECO:0000256" key="6">
    <source>
        <dbReference type="ARBA" id="ARBA00022777"/>
    </source>
</evidence>
<dbReference type="SUPFAM" id="SSF55874">
    <property type="entry name" value="ATPase domain of HSP90 chaperone/DNA topoisomerase II/histidine kinase"/>
    <property type="match status" value="1"/>
</dbReference>
<evidence type="ECO:0000313" key="11">
    <source>
        <dbReference type="EMBL" id="MDA0166510.1"/>
    </source>
</evidence>
<comment type="catalytic activity">
    <reaction evidence="1">
        <text>ATP + protein L-histidine = ADP + protein N-phospho-L-histidine.</text>
        <dbReference type="EC" id="2.7.13.3"/>
    </reaction>
</comment>
<evidence type="ECO:0000256" key="7">
    <source>
        <dbReference type="ARBA" id="ARBA00022840"/>
    </source>
</evidence>
<dbReference type="AlphaFoldDB" id="A0A9X3N188"/>
<evidence type="ECO:0000256" key="9">
    <source>
        <dbReference type="SAM" id="Phobius"/>
    </source>
</evidence>
<sequence>MRPGAGAIGAVAIAAAAGAAALWSRSDLHGARGGGTFAAVGVAIALSLVGCGLAARRSRPASRTGALMIAAGFAWAATSVKHATDWPGAAIGSTLWAAVVLHLVLAFPSGRLPDRVARLVVATGYLAVTVLQVLPFKTVQFVVVAAVVVAAVVLLTRRHAGASTAERRSLAPVLWGGGLTLVVAALRLSAPPALESLASWATLAALGSLPFALLAGLFRSRLSALDGVARLMRQTHALPGPVQLRDALAQALGDPGLALAYWVPDRGHFVDARGRPVALPDGDDPVARGVHAGRQGDIAGRGEAQGREGVDIPAALGGQGDGGDRAVTRIGDPRPIAAILHDASLDPDAVRSAGAAAGLWLDRERLEADLRARVGELRDSRARLVAAADAERRRIERDLHDGAQQRLASLLLHLELERRALGPGGAADVLDGVATGLAESLAELRALAAGILPPVLRQDGLVAAIEELAARTALPVTVDAMPHQRLPDGIEVAAYFFVAEGLANVVKHAGAQSAGVRVVREAGHAIIEVTDDGRGGADQRGSGLRGLGDRVGALGGRIDCHSPSNGGTVLRAEIPCAS</sequence>
<accession>A0A9X3N188</accession>
<evidence type="ECO:0000256" key="8">
    <source>
        <dbReference type="ARBA" id="ARBA00023012"/>
    </source>
</evidence>
<evidence type="ECO:0000256" key="3">
    <source>
        <dbReference type="ARBA" id="ARBA00022553"/>
    </source>
</evidence>
<dbReference type="EMBL" id="JAPDOD010000067">
    <property type="protein sequence ID" value="MDA0166510.1"/>
    <property type="molecule type" value="Genomic_DNA"/>
</dbReference>
<dbReference type="CDD" id="cd16917">
    <property type="entry name" value="HATPase_UhpB-NarQ-NarX-like"/>
    <property type="match status" value="1"/>
</dbReference>
<name>A0A9X3N188_9ACTN</name>
<keyword evidence="9" id="KW-0472">Membrane</keyword>
<keyword evidence="5" id="KW-0547">Nucleotide-binding</keyword>
<reference evidence="11" key="1">
    <citation type="submission" date="2022-10" db="EMBL/GenBank/DDBJ databases">
        <title>The WGS of Solirubrobacter ginsenosidimutans DSM 21036.</title>
        <authorList>
            <person name="Jiang Z."/>
        </authorList>
    </citation>
    <scope>NUCLEOTIDE SEQUENCE</scope>
    <source>
        <strain evidence="11">DSM 21036</strain>
    </source>
</reference>
<feature type="transmembrane region" description="Helical" evidence="9">
    <location>
        <begin position="140"/>
        <end position="157"/>
    </location>
</feature>
<dbReference type="Gene3D" id="1.20.5.1930">
    <property type="match status" value="1"/>
</dbReference>
<keyword evidence="8" id="KW-0902">Two-component regulatory system</keyword>
<organism evidence="11 12">
    <name type="scientific">Solirubrobacter ginsenosidimutans</name>
    <dbReference type="NCBI Taxonomy" id="490573"/>
    <lineage>
        <taxon>Bacteria</taxon>
        <taxon>Bacillati</taxon>
        <taxon>Actinomycetota</taxon>
        <taxon>Thermoleophilia</taxon>
        <taxon>Solirubrobacterales</taxon>
        <taxon>Solirubrobacteraceae</taxon>
        <taxon>Solirubrobacter</taxon>
    </lineage>
</organism>
<dbReference type="EC" id="2.7.13.3" evidence="2"/>
<dbReference type="Gene3D" id="3.30.565.10">
    <property type="entry name" value="Histidine kinase-like ATPase, C-terminal domain"/>
    <property type="match status" value="1"/>
</dbReference>
<evidence type="ECO:0000256" key="2">
    <source>
        <dbReference type="ARBA" id="ARBA00012438"/>
    </source>
</evidence>
<dbReference type="GO" id="GO:0000155">
    <property type="term" value="F:phosphorelay sensor kinase activity"/>
    <property type="evidence" value="ECO:0007669"/>
    <property type="project" value="InterPro"/>
</dbReference>
<keyword evidence="6 11" id="KW-0418">Kinase</keyword>
<comment type="caution">
    <text evidence="11">The sequence shown here is derived from an EMBL/GenBank/DDBJ whole genome shotgun (WGS) entry which is preliminary data.</text>
</comment>
<keyword evidence="3" id="KW-0597">Phosphoprotein</keyword>
<dbReference type="RefSeq" id="WP_270045768.1">
    <property type="nucleotide sequence ID" value="NZ_JAPDOD010000067.1"/>
</dbReference>
<dbReference type="PANTHER" id="PTHR24421:SF10">
    <property type="entry name" value="NITRATE_NITRITE SENSOR PROTEIN NARQ"/>
    <property type="match status" value="1"/>
</dbReference>
<keyword evidence="9" id="KW-0812">Transmembrane</keyword>
<proteinExistence type="predicted"/>
<dbReference type="Proteomes" id="UP001149140">
    <property type="component" value="Unassembled WGS sequence"/>
</dbReference>
<dbReference type="GO" id="GO:0005524">
    <property type="term" value="F:ATP binding"/>
    <property type="evidence" value="ECO:0007669"/>
    <property type="project" value="UniProtKB-KW"/>
</dbReference>
<dbReference type="GO" id="GO:0016020">
    <property type="term" value="C:membrane"/>
    <property type="evidence" value="ECO:0007669"/>
    <property type="project" value="InterPro"/>
</dbReference>
<feature type="transmembrane region" description="Helical" evidence="9">
    <location>
        <begin position="86"/>
        <end position="107"/>
    </location>
</feature>
<feature type="domain" description="Signal transduction histidine kinase subgroup 3 dimerisation and phosphoacceptor" evidence="10">
    <location>
        <begin position="391"/>
        <end position="455"/>
    </location>
</feature>
<protein>
    <recommendedName>
        <fullName evidence="2">histidine kinase</fullName>
        <ecNumber evidence="2">2.7.13.3</ecNumber>
    </recommendedName>
</protein>
<keyword evidence="9" id="KW-1133">Transmembrane helix</keyword>
<keyword evidence="12" id="KW-1185">Reference proteome</keyword>